<feature type="binding site" evidence="4">
    <location>
        <position position="144"/>
    </location>
    <ligand>
        <name>Mn(2+)</name>
        <dbReference type="ChEBI" id="CHEBI:29035"/>
        <label>1</label>
    </ligand>
</feature>
<dbReference type="NCBIfam" id="TIGR01230">
    <property type="entry name" value="agmatinase"/>
    <property type="match status" value="1"/>
</dbReference>
<organism evidence="5 6">
    <name type="scientific">Candidatus Nitrospira inopinata</name>
    <dbReference type="NCBI Taxonomy" id="1715989"/>
    <lineage>
        <taxon>Bacteria</taxon>
        <taxon>Pseudomonadati</taxon>
        <taxon>Nitrospirota</taxon>
        <taxon>Nitrospiria</taxon>
        <taxon>Nitrospirales</taxon>
        <taxon>Nitrospiraceae</taxon>
        <taxon>Nitrospira</taxon>
    </lineage>
</organism>
<dbReference type="InterPro" id="IPR023696">
    <property type="entry name" value="Ureohydrolase_dom_sf"/>
</dbReference>
<evidence type="ECO:0000313" key="6">
    <source>
        <dbReference type="Proteomes" id="UP000066284"/>
    </source>
</evidence>
<feature type="binding site" evidence="4">
    <location>
        <position position="235"/>
    </location>
    <ligand>
        <name>Mn(2+)</name>
        <dbReference type="ChEBI" id="CHEBI:29035"/>
        <label>1</label>
    </ligand>
</feature>
<proteinExistence type="inferred from homology"/>
<dbReference type="SUPFAM" id="SSF52768">
    <property type="entry name" value="Arginase/deacetylase"/>
    <property type="match status" value="1"/>
</dbReference>
<dbReference type="PROSITE" id="PS51409">
    <property type="entry name" value="ARGINASE_2"/>
    <property type="match status" value="1"/>
</dbReference>
<dbReference type="GO" id="GO:0033389">
    <property type="term" value="P:putrescine biosynthetic process from arginine, via agmatine"/>
    <property type="evidence" value="ECO:0007669"/>
    <property type="project" value="TreeGrafter"/>
</dbReference>
<protein>
    <submittedName>
        <fullName evidence="5">Agmatinase</fullName>
        <ecNumber evidence="5">3.5.3.11</ecNumber>
    </submittedName>
</protein>
<feature type="binding site" evidence="4">
    <location>
        <position position="119"/>
    </location>
    <ligand>
        <name>Mn(2+)</name>
        <dbReference type="ChEBI" id="CHEBI:29035"/>
        <label>1</label>
    </ligand>
</feature>
<dbReference type="GO" id="GO:0008783">
    <property type="term" value="F:agmatinase activity"/>
    <property type="evidence" value="ECO:0007669"/>
    <property type="project" value="UniProtKB-EC"/>
</dbReference>
<evidence type="ECO:0000256" key="2">
    <source>
        <dbReference type="ARBA" id="ARBA00022723"/>
    </source>
</evidence>
<sequence length="316" mass="34005">MTLPAGWEGPEHNFLGLEEPWCHPDRAGVYVLPVPYEHTSSYVRGSDHGPSAILEASRQVELYDEQLECEPFREWGGIATASALDLKGEVDRAAVAAIEQFVRPHVEAGRFLVTLTGEHTGALGAIRAHARRHPNMCVVQIDAHGDLREAYQGNPFSHASVMARVVEDGHPLVQVGIRSISGEEMIRMKATDRITTFFAASLLDPSGPYGGQASRWIPDVVAACNGPVYLTFDCDGLDPSIVPALGTPEPGGLGWYDTLNLVAALAGGPGIVGMDVSEMTPIDGFVAPQFSVARLIYRMLGRIKAAKLVRESSPAL</sequence>
<dbReference type="EMBL" id="LN885086">
    <property type="protein sequence ID" value="CUQ65471.1"/>
    <property type="molecule type" value="Genomic_DNA"/>
</dbReference>
<dbReference type="GO" id="GO:0046872">
    <property type="term" value="F:metal ion binding"/>
    <property type="evidence" value="ECO:0007669"/>
    <property type="project" value="UniProtKB-KW"/>
</dbReference>
<accession>A0A0S4KNX8</accession>
<keyword evidence="6" id="KW-1185">Reference proteome</keyword>
<comment type="cofactor">
    <cofactor evidence="4">
        <name>Mn(2+)</name>
        <dbReference type="ChEBI" id="CHEBI:29035"/>
    </cofactor>
    <text evidence="4">Binds 2 manganese ions per subunit.</text>
</comment>
<dbReference type="Pfam" id="PF00491">
    <property type="entry name" value="Arginase"/>
    <property type="match status" value="1"/>
</dbReference>
<reference evidence="6" key="1">
    <citation type="submission" date="2015-09" db="EMBL/GenBank/DDBJ databases">
        <authorList>
            <person name="Daims H."/>
        </authorList>
    </citation>
    <scope>NUCLEOTIDE SEQUENCE [LARGE SCALE GENOMIC DNA]</scope>
</reference>
<gene>
    <name evidence="5" type="primary">speB</name>
    <name evidence="5" type="ORF">NITINOP_0495</name>
</gene>
<dbReference type="EC" id="3.5.3.11" evidence="5"/>
<evidence type="ECO:0000256" key="3">
    <source>
        <dbReference type="ARBA" id="ARBA00022801"/>
    </source>
</evidence>
<dbReference type="Gene3D" id="3.40.800.10">
    <property type="entry name" value="Ureohydrolase domain"/>
    <property type="match status" value="1"/>
</dbReference>
<feature type="binding site" evidence="4">
    <location>
        <position position="142"/>
    </location>
    <ligand>
        <name>Mn(2+)</name>
        <dbReference type="ChEBI" id="CHEBI:29035"/>
        <label>1</label>
    </ligand>
</feature>
<name>A0A0S4KNX8_9BACT</name>
<dbReference type="AlphaFoldDB" id="A0A0S4KNX8"/>
<keyword evidence="4" id="KW-0464">Manganese</keyword>
<dbReference type="STRING" id="1715989.NITINOP_0495"/>
<dbReference type="PIRSF" id="PIRSF036979">
    <property type="entry name" value="Arginase"/>
    <property type="match status" value="1"/>
</dbReference>
<feature type="binding site" evidence="4">
    <location>
        <position position="233"/>
    </location>
    <ligand>
        <name>Mn(2+)</name>
        <dbReference type="ChEBI" id="CHEBI:29035"/>
        <label>1</label>
    </ligand>
</feature>
<dbReference type="KEGG" id="nio:NITINOP_0495"/>
<dbReference type="RefSeq" id="WP_062482788.1">
    <property type="nucleotide sequence ID" value="NZ_LN885086.1"/>
</dbReference>
<feature type="binding site" evidence="4">
    <location>
        <position position="146"/>
    </location>
    <ligand>
        <name>Mn(2+)</name>
        <dbReference type="ChEBI" id="CHEBI:29035"/>
        <label>1</label>
    </ligand>
</feature>
<comment type="similarity">
    <text evidence="1">Belongs to the arginase family. Agmatinase subfamily.</text>
</comment>
<dbReference type="PANTHER" id="PTHR11358:SF26">
    <property type="entry name" value="GUANIDINO ACID HYDROLASE, MITOCHONDRIAL"/>
    <property type="match status" value="1"/>
</dbReference>
<dbReference type="CDD" id="cd11593">
    <property type="entry name" value="Agmatinase-like_2"/>
    <property type="match status" value="1"/>
</dbReference>
<dbReference type="OrthoDB" id="9788689at2"/>
<dbReference type="InterPro" id="IPR006035">
    <property type="entry name" value="Ureohydrolase"/>
</dbReference>
<dbReference type="Proteomes" id="UP000066284">
    <property type="component" value="Chromosome 1"/>
</dbReference>
<evidence type="ECO:0000313" key="5">
    <source>
        <dbReference type="EMBL" id="CUQ65471.1"/>
    </source>
</evidence>
<dbReference type="PRINTS" id="PR00116">
    <property type="entry name" value="ARGINASE"/>
</dbReference>
<evidence type="ECO:0000256" key="4">
    <source>
        <dbReference type="PIRSR" id="PIRSR036979-1"/>
    </source>
</evidence>
<keyword evidence="3 5" id="KW-0378">Hydrolase</keyword>
<keyword evidence="2 4" id="KW-0479">Metal-binding</keyword>
<evidence type="ECO:0000256" key="1">
    <source>
        <dbReference type="ARBA" id="ARBA00009227"/>
    </source>
</evidence>
<dbReference type="PANTHER" id="PTHR11358">
    <property type="entry name" value="ARGINASE/AGMATINASE"/>
    <property type="match status" value="1"/>
</dbReference>
<dbReference type="InterPro" id="IPR005925">
    <property type="entry name" value="Agmatinase-rel"/>
</dbReference>